<dbReference type="AlphaFoldDB" id="A0A9D4KBK3"/>
<protein>
    <submittedName>
        <fullName evidence="1">Uncharacterized protein</fullName>
    </submittedName>
</protein>
<reference evidence="1" key="2">
    <citation type="submission" date="2020-11" db="EMBL/GenBank/DDBJ databases">
        <authorList>
            <person name="McCartney M.A."/>
            <person name="Auch B."/>
            <person name="Kono T."/>
            <person name="Mallez S."/>
            <person name="Becker A."/>
            <person name="Gohl D.M."/>
            <person name="Silverstein K.A.T."/>
            <person name="Koren S."/>
            <person name="Bechman K.B."/>
            <person name="Herman A."/>
            <person name="Abrahante J.E."/>
            <person name="Garbe J."/>
        </authorList>
    </citation>
    <scope>NUCLEOTIDE SEQUENCE</scope>
    <source>
        <strain evidence="1">Duluth1</strain>
        <tissue evidence="1">Whole animal</tissue>
    </source>
</reference>
<proteinExistence type="predicted"/>
<name>A0A9D4KBK3_DREPO</name>
<comment type="caution">
    <text evidence="1">The sequence shown here is derived from an EMBL/GenBank/DDBJ whole genome shotgun (WGS) entry which is preliminary data.</text>
</comment>
<dbReference type="Gene3D" id="3.30.70.1820">
    <property type="entry name" value="L1 transposable element, RRM domain"/>
    <property type="match status" value="1"/>
</dbReference>
<reference evidence="1" key="1">
    <citation type="journal article" date="2019" name="bioRxiv">
        <title>The Genome of the Zebra Mussel, Dreissena polymorpha: A Resource for Invasive Species Research.</title>
        <authorList>
            <person name="McCartney M.A."/>
            <person name="Auch B."/>
            <person name="Kono T."/>
            <person name="Mallez S."/>
            <person name="Zhang Y."/>
            <person name="Obille A."/>
            <person name="Becker A."/>
            <person name="Abrahante J.E."/>
            <person name="Garbe J."/>
            <person name="Badalamenti J.P."/>
            <person name="Herman A."/>
            <person name="Mangelson H."/>
            <person name="Liachko I."/>
            <person name="Sullivan S."/>
            <person name="Sone E.D."/>
            <person name="Koren S."/>
            <person name="Silverstein K.A.T."/>
            <person name="Beckman K.B."/>
            <person name="Gohl D.M."/>
        </authorList>
    </citation>
    <scope>NUCLEOTIDE SEQUENCE</scope>
    <source>
        <strain evidence="1">Duluth1</strain>
        <tissue evidence="1">Whole animal</tissue>
    </source>
</reference>
<dbReference type="EMBL" id="JAIWYP010000004">
    <property type="protein sequence ID" value="KAH3836753.1"/>
    <property type="molecule type" value="Genomic_DNA"/>
</dbReference>
<accession>A0A9D4KBK3</accession>
<keyword evidence="2" id="KW-1185">Reference proteome</keyword>
<sequence length="65" mass="7333">MRNNLVVYGVPEATSAGTEDCTKVVADVTQTLFEIREEIKLDFAYRSANRESVNGNRLRPIIVDF</sequence>
<dbReference type="Proteomes" id="UP000828390">
    <property type="component" value="Unassembled WGS sequence"/>
</dbReference>
<gene>
    <name evidence="1" type="ORF">DPMN_110128</name>
</gene>
<organism evidence="1 2">
    <name type="scientific">Dreissena polymorpha</name>
    <name type="common">Zebra mussel</name>
    <name type="synonym">Mytilus polymorpha</name>
    <dbReference type="NCBI Taxonomy" id="45954"/>
    <lineage>
        <taxon>Eukaryota</taxon>
        <taxon>Metazoa</taxon>
        <taxon>Spiralia</taxon>
        <taxon>Lophotrochozoa</taxon>
        <taxon>Mollusca</taxon>
        <taxon>Bivalvia</taxon>
        <taxon>Autobranchia</taxon>
        <taxon>Heteroconchia</taxon>
        <taxon>Euheterodonta</taxon>
        <taxon>Imparidentia</taxon>
        <taxon>Neoheterodontei</taxon>
        <taxon>Myida</taxon>
        <taxon>Dreissenoidea</taxon>
        <taxon>Dreissenidae</taxon>
        <taxon>Dreissena</taxon>
    </lineage>
</organism>
<evidence type="ECO:0000313" key="2">
    <source>
        <dbReference type="Proteomes" id="UP000828390"/>
    </source>
</evidence>
<evidence type="ECO:0000313" key="1">
    <source>
        <dbReference type="EMBL" id="KAH3836753.1"/>
    </source>
</evidence>